<feature type="transmembrane region" description="Helical" evidence="1">
    <location>
        <begin position="95"/>
        <end position="113"/>
    </location>
</feature>
<reference evidence="3" key="1">
    <citation type="submission" date="2017-11" db="EMBL/GenBank/DDBJ databases">
        <authorList>
            <person name="Kuznetsova I."/>
            <person name="Sazanova A."/>
            <person name="Chirak E."/>
            <person name="Safronova V."/>
            <person name="Willems A."/>
        </authorList>
    </citation>
    <scope>NUCLEOTIDE SEQUENCE [LARGE SCALE GENOMIC DNA]</scope>
    <source>
        <strain evidence="3">PEPV15</strain>
    </source>
</reference>
<dbReference type="AlphaFoldDB" id="A0A2P7AZR7"/>
<dbReference type="Proteomes" id="UP000241158">
    <property type="component" value="Unassembled WGS sequence"/>
</dbReference>
<keyword evidence="1" id="KW-0812">Transmembrane</keyword>
<evidence type="ECO:0000313" key="3">
    <source>
        <dbReference type="Proteomes" id="UP000241158"/>
    </source>
</evidence>
<protein>
    <submittedName>
        <fullName evidence="2">DUF2214 domain-containing protein</fullName>
    </submittedName>
</protein>
<evidence type="ECO:0000256" key="1">
    <source>
        <dbReference type="SAM" id="Phobius"/>
    </source>
</evidence>
<accession>A0A2P7AZR7</accession>
<feature type="transmembrane region" description="Helical" evidence="1">
    <location>
        <begin position="134"/>
        <end position="153"/>
    </location>
</feature>
<gene>
    <name evidence="2" type="ORF">CU100_02665</name>
</gene>
<feature type="transmembrane region" description="Helical" evidence="1">
    <location>
        <begin position="64"/>
        <end position="83"/>
    </location>
</feature>
<proteinExistence type="predicted"/>
<sequence>MEFLQAVSDWPGAMVLRRFQVAYLLVNAAHIISVGLLFGAIVTLDLKILGLFKQYPITVLGPPLSRVAAAGVALAAVTGLMLFSVRPMAYLQNTAFLIKIGVIGLAVINALLLSRNRYWRLALLQGKTHWKVRLPALLSLIFWVSAIVAGRWTGFV</sequence>
<name>A0A2P7AZR7_9HYPH</name>
<feature type="transmembrane region" description="Helical" evidence="1">
    <location>
        <begin position="20"/>
        <end position="44"/>
    </location>
</feature>
<dbReference type="EMBL" id="PGGN01000001">
    <property type="protein sequence ID" value="PSH59690.1"/>
    <property type="molecule type" value="Genomic_DNA"/>
</dbReference>
<keyword evidence="1" id="KW-0472">Membrane</keyword>
<organism evidence="2 3">
    <name type="scientific">Phyllobacterium endophyticum</name>
    <dbReference type="NCBI Taxonomy" id="1149773"/>
    <lineage>
        <taxon>Bacteria</taxon>
        <taxon>Pseudomonadati</taxon>
        <taxon>Pseudomonadota</taxon>
        <taxon>Alphaproteobacteria</taxon>
        <taxon>Hyphomicrobiales</taxon>
        <taxon>Phyllobacteriaceae</taxon>
        <taxon>Phyllobacterium</taxon>
    </lineage>
</organism>
<dbReference type="OrthoDB" id="118399at2"/>
<comment type="caution">
    <text evidence="2">The sequence shown here is derived from an EMBL/GenBank/DDBJ whole genome shotgun (WGS) entry which is preliminary data.</text>
</comment>
<keyword evidence="3" id="KW-1185">Reference proteome</keyword>
<dbReference type="RefSeq" id="WP_106714994.1">
    <property type="nucleotide sequence ID" value="NZ_JACHXT010000002.1"/>
</dbReference>
<evidence type="ECO:0000313" key="2">
    <source>
        <dbReference type="EMBL" id="PSH59690.1"/>
    </source>
</evidence>
<keyword evidence="1" id="KW-1133">Transmembrane helix</keyword>